<dbReference type="GO" id="GO:0016618">
    <property type="term" value="F:hydroxypyruvate reductase [NAD(P)H] activity"/>
    <property type="evidence" value="ECO:0007669"/>
    <property type="project" value="TreeGrafter"/>
</dbReference>
<dbReference type="InterPro" id="IPR036291">
    <property type="entry name" value="NAD(P)-bd_dom_sf"/>
</dbReference>
<evidence type="ECO:0000256" key="3">
    <source>
        <dbReference type="RuleBase" id="RU003719"/>
    </source>
</evidence>
<dbReference type="RefSeq" id="WP_196394839.1">
    <property type="nucleotide sequence ID" value="NZ_JADNYM010000001.1"/>
</dbReference>
<evidence type="ECO:0000313" key="6">
    <source>
        <dbReference type="EMBL" id="MBG0737889.1"/>
    </source>
</evidence>
<protein>
    <submittedName>
        <fullName evidence="6">Glyoxylate reductase</fullName>
    </submittedName>
</protein>
<evidence type="ECO:0000256" key="2">
    <source>
        <dbReference type="ARBA" id="ARBA00023002"/>
    </source>
</evidence>
<dbReference type="PANTHER" id="PTHR10996">
    <property type="entry name" value="2-HYDROXYACID DEHYDROGENASE-RELATED"/>
    <property type="match status" value="1"/>
</dbReference>
<keyword evidence="7" id="KW-1185">Reference proteome</keyword>
<dbReference type="Gene3D" id="3.40.50.720">
    <property type="entry name" value="NAD(P)-binding Rossmann-like Domain"/>
    <property type="match status" value="2"/>
</dbReference>
<dbReference type="InterPro" id="IPR006140">
    <property type="entry name" value="D-isomer_DH_NAD-bd"/>
</dbReference>
<comment type="similarity">
    <text evidence="1 3">Belongs to the D-isomer specific 2-hydroxyacid dehydrogenase family.</text>
</comment>
<gene>
    <name evidence="6" type="ORF">IV500_00335</name>
</gene>
<dbReference type="Proteomes" id="UP000655366">
    <property type="component" value="Unassembled WGS sequence"/>
</dbReference>
<feature type="domain" description="D-isomer specific 2-hydroxyacid dehydrogenase catalytic" evidence="4">
    <location>
        <begin position="52"/>
        <end position="329"/>
    </location>
</feature>
<dbReference type="InterPro" id="IPR029753">
    <property type="entry name" value="D-isomer_DH_CS"/>
</dbReference>
<dbReference type="PANTHER" id="PTHR10996:SF283">
    <property type="entry name" value="GLYOXYLATE_HYDROXYPYRUVATE REDUCTASE B"/>
    <property type="match status" value="1"/>
</dbReference>
<dbReference type="GO" id="GO:0030267">
    <property type="term" value="F:glyoxylate reductase (NADPH) activity"/>
    <property type="evidence" value="ECO:0007669"/>
    <property type="project" value="TreeGrafter"/>
</dbReference>
<dbReference type="EMBL" id="JADNYM010000001">
    <property type="protein sequence ID" value="MBG0737889.1"/>
    <property type="molecule type" value="Genomic_DNA"/>
</dbReference>
<keyword evidence="2 3" id="KW-0560">Oxidoreductase</keyword>
<comment type="caution">
    <text evidence="6">The sequence shown here is derived from an EMBL/GenBank/DDBJ whole genome shotgun (WGS) entry which is preliminary data.</text>
</comment>
<evidence type="ECO:0000259" key="5">
    <source>
        <dbReference type="Pfam" id="PF02826"/>
    </source>
</evidence>
<name>A0A931CN44_9MICC</name>
<accession>A0A931CN44</accession>
<feature type="domain" description="D-isomer specific 2-hydroxyacid dehydrogenase NAD-binding" evidence="5">
    <location>
        <begin position="122"/>
        <end position="295"/>
    </location>
</feature>
<dbReference type="PROSITE" id="PS00671">
    <property type="entry name" value="D_2_HYDROXYACID_DH_3"/>
    <property type="match status" value="1"/>
</dbReference>
<evidence type="ECO:0000313" key="7">
    <source>
        <dbReference type="Proteomes" id="UP000655366"/>
    </source>
</evidence>
<dbReference type="SUPFAM" id="SSF52283">
    <property type="entry name" value="Formate/glycerate dehydrogenase catalytic domain-like"/>
    <property type="match status" value="1"/>
</dbReference>
<dbReference type="GO" id="GO:0005829">
    <property type="term" value="C:cytosol"/>
    <property type="evidence" value="ECO:0007669"/>
    <property type="project" value="TreeGrafter"/>
</dbReference>
<dbReference type="InterPro" id="IPR050223">
    <property type="entry name" value="D-isomer_2-hydroxyacid_DH"/>
</dbReference>
<reference evidence="6 7" key="1">
    <citation type="submission" date="2020-11" db="EMBL/GenBank/DDBJ databases">
        <title>Arthrobacter antarcticus sp. nov., isolated from Antarctic Soil.</title>
        <authorList>
            <person name="Li J."/>
        </authorList>
    </citation>
    <scope>NUCLEOTIDE SEQUENCE [LARGE SCALE GENOMIC DNA]</scope>
    <source>
        <strain evidence="6 7">Z1-20</strain>
    </source>
</reference>
<dbReference type="AlphaFoldDB" id="A0A931CN44"/>
<organism evidence="6 7">
    <name type="scientific">Arthrobacter terrae</name>
    <dbReference type="NCBI Taxonomy" id="2935737"/>
    <lineage>
        <taxon>Bacteria</taxon>
        <taxon>Bacillati</taxon>
        <taxon>Actinomycetota</taxon>
        <taxon>Actinomycetes</taxon>
        <taxon>Micrococcales</taxon>
        <taxon>Micrococcaceae</taxon>
        <taxon>Arthrobacter</taxon>
    </lineage>
</organism>
<evidence type="ECO:0000256" key="1">
    <source>
        <dbReference type="ARBA" id="ARBA00005854"/>
    </source>
</evidence>
<dbReference type="GO" id="GO:0051287">
    <property type="term" value="F:NAD binding"/>
    <property type="evidence" value="ECO:0007669"/>
    <property type="project" value="InterPro"/>
</dbReference>
<dbReference type="Pfam" id="PF02826">
    <property type="entry name" value="2-Hacid_dh_C"/>
    <property type="match status" value="1"/>
</dbReference>
<dbReference type="SUPFAM" id="SSF51735">
    <property type="entry name" value="NAD(P)-binding Rossmann-fold domains"/>
    <property type="match status" value="1"/>
</dbReference>
<proteinExistence type="inferred from homology"/>
<dbReference type="Pfam" id="PF00389">
    <property type="entry name" value="2-Hacid_dh"/>
    <property type="match status" value="1"/>
</dbReference>
<sequence length="348" mass="36586">MARNNREYVVGLTPDGAGPDGSTIFGDIGLGRLEEAGITWRLMPEVTAGQPVHRMFDGLDAVLSFGHMPFDAELVRQAPRLKHVARFGAGYDGIDSVGLAAEGVIVTTAPAAVRKPLALAGLTLVLAAAHRLIENHQVAVSGQWDTGRGKYRGIGVDGRTAGIIGFGSVGIQLAEYLQALGVTVITTERNASAAQQRGIDSHPLFELARRSDFVIVTAALTDETRGMLAADFFAAMQASAYFVNIARGGLVDQAALVRALQEGEIAGAALDVFDPEPPAKDDPLLALENVILSPHALCWTADFTHSVSASVMASVVQAARGEIPAAALNRDLLDPSTWRGAAQSSSTR</sequence>
<evidence type="ECO:0000259" key="4">
    <source>
        <dbReference type="Pfam" id="PF00389"/>
    </source>
</evidence>
<dbReference type="InterPro" id="IPR006139">
    <property type="entry name" value="D-isomer_2_OHA_DH_cat_dom"/>
</dbReference>